<dbReference type="SUPFAM" id="SSF53335">
    <property type="entry name" value="S-adenosyl-L-methionine-dependent methyltransferases"/>
    <property type="match status" value="1"/>
</dbReference>
<organism evidence="1">
    <name type="scientific">marine sediment metagenome</name>
    <dbReference type="NCBI Taxonomy" id="412755"/>
    <lineage>
        <taxon>unclassified sequences</taxon>
        <taxon>metagenomes</taxon>
        <taxon>ecological metagenomes</taxon>
    </lineage>
</organism>
<dbReference type="Pfam" id="PF02353">
    <property type="entry name" value="CMAS"/>
    <property type="match status" value="1"/>
</dbReference>
<dbReference type="PANTHER" id="PTHR43667">
    <property type="entry name" value="CYCLOPROPANE-FATTY-ACYL-PHOSPHOLIPID SYNTHASE"/>
    <property type="match status" value="1"/>
</dbReference>
<dbReference type="CDD" id="cd02440">
    <property type="entry name" value="AdoMet_MTases"/>
    <property type="match status" value="1"/>
</dbReference>
<proteinExistence type="predicted"/>
<comment type="caution">
    <text evidence="1">The sequence shown here is derived from an EMBL/GenBank/DDBJ whole genome shotgun (WGS) entry which is preliminary data.</text>
</comment>
<dbReference type="Gene3D" id="3.40.50.150">
    <property type="entry name" value="Vaccinia Virus protein VP39"/>
    <property type="match status" value="1"/>
</dbReference>
<protein>
    <recommendedName>
        <fullName evidence="2">Cyclopropane-fatty-acyl-phospholipid synthase</fullName>
    </recommendedName>
</protein>
<dbReference type="InterPro" id="IPR029063">
    <property type="entry name" value="SAM-dependent_MTases_sf"/>
</dbReference>
<reference evidence="1" key="1">
    <citation type="journal article" date="2014" name="Front. Microbiol.">
        <title>High frequency of phylogenetically diverse reductive dehalogenase-homologous genes in deep subseafloor sedimentary metagenomes.</title>
        <authorList>
            <person name="Kawai M."/>
            <person name="Futagami T."/>
            <person name="Toyoda A."/>
            <person name="Takaki Y."/>
            <person name="Nishi S."/>
            <person name="Hori S."/>
            <person name="Arai W."/>
            <person name="Tsubouchi T."/>
            <person name="Morono Y."/>
            <person name="Uchiyama I."/>
            <person name="Ito T."/>
            <person name="Fujiyama A."/>
            <person name="Inagaki F."/>
            <person name="Takami H."/>
        </authorList>
    </citation>
    <scope>NUCLEOTIDE SEQUENCE</scope>
    <source>
        <strain evidence="1">Expedition CK06-06</strain>
    </source>
</reference>
<name>X1BGD8_9ZZZZ</name>
<dbReference type="AlphaFoldDB" id="X1BGD8"/>
<feature type="non-terminal residue" evidence="1">
    <location>
        <position position="193"/>
    </location>
</feature>
<evidence type="ECO:0000313" key="1">
    <source>
        <dbReference type="EMBL" id="GAG94070.1"/>
    </source>
</evidence>
<evidence type="ECO:0008006" key="2">
    <source>
        <dbReference type="Google" id="ProtNLM"/>
    </source>
</evidence>
<gene>
    <name evidence="1" type="ORF">S01H4_44800</name>
</gene>
<sequence>MAGGYTSFARAYIAGEWFSPDVATFFEWAACNTQHVDTAFGGTRLTQLFDRLHHLRRANTRSGSRRNISAHYDLGNAFYALWLDEGMNYSSAIFAHPDQPLEEAQRAKIARAAELLDLKGGEHVLEIGCGWGAMAEHLISAHNCEVTGLTLSSEQRDFAVKRLYAAGAKERGQIRLQDYRDENAQYDRIVSIE</sequence>
<accession>X1BGD8</accession>
<dbReference type="InterPro" id="IPR050723">
    <property type="entry name" value="CFA/CMAS"/>
</dbReference>
<dbReference type="EMBL" id="BART01024883">
    <property type="protein sequence ID" value="GAG94070.1"/>
    <property type="molecule type" value="Genomic_DNA"/>
</dbReference>
<dbReference type="PANTHER" id="PTHR43667:SF2">
    <property type="entry name" value="FATTY ACID C-METHYL TRANSFERASE"/>
    <property type="match status" value="1"/>
</dbReference>